<name>A0ABV8B647_9BACI</name>
<dbReference type="InterPro" id="IPR003848">
    <property type="entry name" value="DUF218"/>
</dbReference>
<keyword evidence="1" id="KW-1133">Transmembrane helix</keyword>
<feature type="transmembrane region" description="Helical" evidence="1">
    <location>
        <begin position="35"/>
        <end position="56"/>
    </location>
</feature>
<evidence type="ECO:0000259" key="2">
    <source>
        <dbReference type="Pfam" id="PF02698"/>
    </source>
</evidence>
<protein>
    <submittedName>
        <fullName evidence="3">YdcF family protein</fullName>
    </submittedName>
</protein>
<keyword evidence="1" id="KW-0812">Transmembrane</keyword>
<dbReference type="EMBL" id="JBHRZT010000052">
    <property type="protein sequence ID" value="MFC3884654.1"/>
    <property type="molecule type" value="Genomic_DNA"/>
</dbReference>
<keyword evidence="4" id="KW-1185">Reference proteome</keyword>
<proteinExistence type="predicted"/>
<evidence type="ECO:0000313" key="4">
    <source>
        <dbReference type="Proteomes" id="UP001595752"/>
    </source>
</evidence>
<dbReference type="RefSeq" id="WP_377916278.1">
    <property type="nucleotide sequence ID" value="NZ_JBHRZT010000052.1"/>
</dbReference>
<accession>A0ABV8B647</accession>
<evidence type="ECO:0000256" key="1">
    <source>
        <dbReference type="SAM" id="Phobius"/>
    </source>
</evidence>
<evidence type="ECO:0000313" key="3">
    <source>
        <dbReference type="EMBL" id="MFC3884654.1"/>
    </source>
</evidence>
<reference evidence="4" key="1">
    <citation type="journal article" date="2019" name="Int. J. Syst. Evol. Microbiol.">
        <title>The Global Catalogue of Microorganisms (GCM) 10K type strain sequencing project: providing services to taxonomists for standard genome sequencing and annotation.</title>
        <authorList>
            <consortium name="The Broad Institute Genomics Platform"/>
            <consortium name="The Broad Institute Genome Sequencing Center for Infectious Disease"/>
            <person name="Wu L."/>
            <person name="Ma J."/>
        </authorList>
    </citation>
    <scope>NUCLEOTIDE SEQUENCE [LARGE SCALE GENOMIC DNA]</scope>
    <source>
        <strain evidence="4">CCUG 61889</strain>
    </source>
</reference>
<dbReference type="Proteomes" id="UP001595752">
    <property type="component" value="Unassembled WGS sequence"/>
</dbReference>
<gene>
    <name evidence="3" type="ORF">ACFOU2_14595</name>
</gene>
<dbReference type="CDD" id="cd06259">
    <property type="entry name" value="YdcF-like"/>
    <property type="match status" value="1"/>
</dbReference>
<dbReference type="PANTHER" id="PTHR30336">
    <property type="entry name" value="INNER MEMBRANE PROTEIN, PROBABLE PERMEASE"/>
    <property type="match status" value="1"/>
</dbReference>
<sequence>MLYITKFIYGFLLPPGIFILLLLGLSIWLYRQHRWEAKCLFIITMGLYVSSIPYVGDRLIHSLEKRYEPPHELYGDVIVMLGGGATSDTPDITGPGHLSGSAANRLLTAARLYRETELPIIVSGGSVFSDTGIEAEIAKRQLIDLGVPKDRIITETKSLNTKQNALNTKAIMDRLKLKHPILVTSAFHMERSILNFERAGMKVQPYPTDYKKSFELRAHANNFVPTGSSYTGMAMKEYLGILTLPLQW</sequence>
<feature type="transmembrane region" description="Helical" evidence="1">
    <location>
        <begin position="7"/>
        <end position="29"/>
    </location>
</feature>
<organism evidence="3 4">
    <name type="scientific">Bacillus songklensis</name>
    <dbReference type="NCBI Taxonomy" id="1069116"/>
    <lineage>
        <taxon>Bacteria</taxon>
        <taxon>Bacillati</taxon>
        <taxon>Bacillota</taxon>
        <taxon>Bacilli</taxon>
        <taxon>Bacillales</taxon>
        <taxon>Bacillaceae</taxon>
        <taxon>Bacillus</taxon>
    </lineage>
</organism>
<dbReference type="Gene3D" id="3.40.50.620">
    <property type="entry name" value="HUPs"/>
    <property type="match status" value="1"/>
</dbReference>
<dbReference type="Pfam" id="PF02698">
    <property type="entry name" value="DUF218"/>
    <property type="match status" value="1"/>
</dbReference>
<dbReference type="PANTHER" id="PTHR30336:SF4">
    <property type="entry name" value="ENVELOPE BIOGENESIS FACTOR ELYC"/>
    <property type="match status" value="1"/>
</dbReference>
<keyword evidence="1" id="KW-0472">Membrane</keyword>
<dbReference type="InterPro" id="IPR014729">
    <property type="entry name" value="Rossmann-like_a/b/a_fold"/>
</dbReference>
<dbReference type="InterPro" id="IPR051599">
    <property type="entry name" value="Cell_Envelope_Assoc"/>
</dbReference>
<comment type="caution">
    <text evidence="3">The sequence shown here is derived from an EMBL/GenBank/DDBJ whole genome shotgun (WGS) entry which is preliminary data.</text>
</comment>
<feature type="domain" description="DUF218" evidence="2">
    <location>
        <begin position="76"/>
        <end position="240"/>
    </location>
</feature>